<sequence>MSQQTADKPSLSGVKIKARKGAVKKSAKYEPSTFRDQLYSYLETVPEGDFTGFYNQLVQAGSTLEFLKYADPLFEILLAGGLLQPGGQYVQDGAPMSPFSILKAKEPAEIDDLKKYVDVFNKLIRRYKYLQRPLEETSLPSVLQYVSRWEPEQQAKFAMTVGLLMGQGIVTAACLQTLTKEAVVKNDVAISVVTFIFKAYLSEQSMDHLGSNMRKNGIKDLTMFLPPNKRNLKTVEDHFRKEGLAVVADYVNKRQTTQAKDVIIKTVKEMCKDDSYSNEEMTENIKGLAEEQRVTDTDLLTCLWQGLMSSIDFSQEQLDASVIKTIEKFAPILEGFCSSGKNQVALINEAQLYCYEEKRITKLFPQILKVLYNKDCISTQAIQYWHQKGSKTQGRAHFLQSASALVEYLKKQEEEDSEEEDEEEA</sequence>
<dbReference type="GO" id="GO:0005737">
    <property type="term" value="C:cytoplasm"/>
    <property type="evidence" value="ECO:0007669"/>
    <property type="project" value="TreeGrafter"/>
</dbReference>
<accession>A0A0H2S2U3</accession>
<dbReference type="PROSITE" id="PS51363">
    <property type="entry name" value="W2"/>
    <property type="match status" value="1"/>
</dbReference>
<dbReference type="PANTHER" id="PTHR14208:SF2">
    <property type="entry name" value="PROTEIN KRASAVIETZ"/>
    <property type="match status" value="1"/>
</dbReference>
<proteinExistence type="predicted"/>
<evidence type="ECO:0000313" key="2">
    <source>
        <dbReference type="EMBL" id="KLO18344.1"/>
    </source>
</evidence>
<dbReference type="InterPro" id="IPR057397">
    <property type="entry name" value="HEAT_5MP1_2"/>
</dbReference>
<dbReference type="SMART" id="SM00515">
    <property type="entry name" value="eIF5C"/>
    <property type="match status" value="1"/>
</dbReference>
<name>A0A0H2S2U3_9AGAM</name>
<dbReference type="Gene3D" id="1.25.40.180">
    <property type="match status" value="1"/>
</dbReference>
<dbReference type="InParanoid" id="A0A0H2S2U3"/>
<dbReference type="PANTHER" id="PTHR14208">
    <property type="entry name" value="BASIC LEUCINE ZIPPER AND W2 DOMAIN-CONTAINING PROTEIN"/>
    <property type="match status" value="1"/>
</dbReference>
<organism evidence="2 3">
    <name type="scientific">Schizopora paradoxa</name>
    <dbReference type="NCBI Taxonomy" id="27342"/>
    <lineage>
        <taxon>Eukaryota</taxon>
        <taxon>Fungi</taxon>
        <taxon>Dikarya</taxon>
        <taxon>Basidiomycota</taxon>
        <taxon>Agaricomycotina</taxon>
        <taxon>Agaricomycetes</taxon>
        <taxon>Hymenochaetales</taxon>
        <taxon>Schizoporaceae</taxon>
        <taxon>Schizopora</taxon>
    </lineage>
</organism>
<dbReference type="SUPFAM" id="SSF48371">
    <property type="entry name" value="ARM repeat"/>
    <property type="match status" value="1"/>
</dbReference>
<dbReference type="STRING" id="27342.A0A0H2S2U3"/>
<keyword evidence="3" id="KW-1185">Reference proteome</keyword>
<reference evidence="2 3" key="1">
    <citation type="submission" date="2015-04" db="EMBL/GenBank/DDBJ databases">
        <title>Complete genome sequence of Schizopora paradoxa KUC8140, a cosmopolitan wood degrader in East Asia.</title>
        <authorList>
            <consortium name="DOE Joint Genome Institute"/>
            <person name="Min B."/>
            <person name="Park H."/>
            <person name="Jang Y."/>
            <person name="Kim J.-J."/>
            <person name="Kim K.H."/>
            <person name="Pangilinan J."/>
            <person name="Lipzen A."/>
            <person name="Riley R."/>
            <person name="Grigoriev I.V."/>
            <person name="Spatafora J.W."/>
            <person name="Choi I.-G."/>
        </authorList>
    </citation>
    <scope>NUCLEOTIDE SEQUENCE [LARGE SCALE GENOMIC DNA]</scope>
    <source>
        <strain evidence="2 3">KUC8140</strain>
    </source>
</reference>
<evidence type="ECO:0000313" key="3">
    <source>
        <dbReference type="Proteomes" id="UP000053477"/>
    </source>
</evidence>
<feature type="domain" description="W2" evidence="1">
    <location>
        <begin position="253"/>
        <end position="419"/>
    </location>
</feature>
<dbReference type="InterPro" id="IPR003307">
    <property type="entry name" value="W2_domain"/>
</dbReference>
<dbReference type="GO" id="GO:0016020">
    <property type="term" value="C:membrane"/>
    <property type="evidence" value="ECO:0007669"/>
    <property type="project" value="TreeGrafter"/>
</dbReference>
<dbReference type="Pfam" id="PF02020">
    <property type="entry name" value="W2"/>
    <property type="match status" value="1"/>
</dbReference>
<dbReference type="OrthoDB" id="1727522at2759"/>
<dbReference type="Pfam" id="PF25504">
    <property type="entry name" value="HEAT_5MP1_2"/>
    <property type="match status" value="1"/>
</dbReference>
<dbReference type="Proteomes" id="UP000053477">
    <property type="component" value="Unassembled WGS sequence"/>
</dbReference>
<gene>
    <name evidence="2" type="ORF">SCHPADRAFT_899747</name>
</gene>
<evidence type="ECO:0000259" key="1">
    <source>
        <dbReference type="PROSITE" id="PS51363"/>
    </source>
</evidence>
<dbReference type="InterPro" id="IPR051245">
    <property type="entry name" value="eIF5-mimic_regulator"/>
</dbReference>
<dbReference type="EMBL" id="KQ085895">
    <property type="protein sequence ID" value="KLO18344.1"/>
    <property type="molecule type" value="Genomic_DNA"/>
</dbReference>
<protein>
    <submittedName>
        <fullName evidence="2">ARM repeat-containing protein</fullName>
    </submittedName>
</protein>
<dbReference type="InterPro" id="IPR016024">
    <property type="entry name" value="ARM-type_fold"/>
</dbReference>
<dbReference type="AlphaFoldDB" id="A0A0H2S2U3"/>